<dbReference type="Pfam" id="PF00023">
    <property type="entry name" value="Ank"/>
    <property type="match status" value="1"/>
</dbReference>
<accession>A0A0G4FZ75</accession>
<dbReference type="AlphaFoldDB" id="A0A0G4FZ75"/>
<dbReference type="Gene3D" id="1.25.40.20">
    <property type="entry name" value="Ankyrin repeat-containing domain"/>
    <property type="match status" value="4"/>
</dbReference>
<name>A0A0G4FZ75_9ALVE</name>
<protein>
    <submittedName>
        <fullName evidence="3">Uncharacterized protein</fullName>
    </submittedName>
</protein>
<dbReference type="VEuPathDB" id="CryptoDB:Cvel_19469"/>
<dbReference type="SUPFAM" id="SSF48403">
    <property type="entry name" value="Ankyrin repeat"/>
    <property type="match status" value="1"/>
</dbReference>
<dbReference type="InterPro" id="IPR050745">
    <property type="entry name" value="Multifunctional_regulatory"/>
</dbReference>
<gene>
    <name evidence="3" type="ORF">Cvel_19469</name>
</gene>
<proteinExistence type="predicted"/>
<keyword evidence="1" id="KW-0677">Repeat</keyword>
<dbReference type="InterPro" id="IPR036770">
    <property type="entry name" value="Ankyrin_rpt-contain_sf"/>
</dbReference>
<evidence type="ECO:0000313" key="3">
    <source>
        <dbReference type="EMBL" id="CEM20807.1"/>
    </source>
</evidence>
<dbReference type="PhylomeDB" id="A0A0G4FZ75"/>
<dbReference type="EMBL" id="CDMZ01000752">
    <property type="protein sequence ID" value="CEM20807.1"/>
    <property type="molecule type" value="Genomic_DNA"/>
</dbReference>
<keyword evidence="2" id="KW-0040">ANK repeat</keyword>
<reference evidence="3" key="1">
    <citation type="submission" date="2014-11" db="EMBL/GenBank/DDBJ databases">
        <authorList>
            <person name="Otto D Thomas"/>
            <person name="Naeem Raeece"/>
        </authorList>
    </citation>
    <scope>NUCLEOTIDE SEQUENCE</scope>
</reference>
<dbReference type="PANTHER" id="PTHR24189:SF50">
    <property type="entry name" value="ANKYRIN REPEAT AND SOCS BOX PROTEIN 2"/>
    <property type="match status" value="1"/>
</dbReference>
<evidence type="ECO:0000256" key="2">
    <source>
        <dbReference type="ARBA" id="ARBA00023043"/>
    </source>
</evidence>
<organism evidence="3">
    <name type="scientific">Chromera velia CCMP2878</name>
    <dbReference type="NCBI Taxonomy" id="1169474"/>
    <lineage>
        <taxon>Eukaryota</taxon>
        <taxon>Sar</taxon>
        <taxon>Alveolata</taxon>
        <taxon>Colpodellida</taxon>
        <taxon>Chromeraceae</taxon>
        <taxon>Chromera</taxon>
    </lineage>
</organism>
<dbReference type="SMART" id="SM00248">
    <property type="entry name" value="ANK"/>
    <property type="match status" value="8"/>
</dbReference>
<dbReference type="PANTHER" id="PTHR24189">
    <property type="entry name" value="MYOTROPHIN"/>
    <property type="match status" value="1"/>
</dbReference>
<sequence>MSSASDSTFDLLHKLGSSGVSGIRLFWKLSSLSRGLQKLRQGDYLKDVLCPENQISLSERSELRSLVHDCIDKDDVKTLKQLSEVKSLSLLRRFPALLRRAYERSSLQCTAHFSQSPSFHASQEFSAASVGRMGKETLKVLIETGVLQPDAWFKAEDKWGGGMKLKYWKPLSIVLIEADNFECAEFLLDKGARADVCEWPVGEEEGAENGESPLRLSHRRHWESRCFCPGKTPLHSLLLASWRGETPQAEEAEQSAKLQLLHRLVTVASESKTRCLEWCSSVPLIDGAASNGSGGTETIREMCSLALACRVLDPQAVAVLLSSRKAVLGQKEGDELMSLAMGGVWREMVLGVSRIHKEAIEHRRVRVLKALAERGVDLSTETRSKDPMSTPLMAACVGDMGVVIDFLIQSGVSPKRKKGKDGEGAPVPLVICMQKKKWSIAKKLLEGGADPNEVHQSEGEKGVVAVEVYLKIAKQELRTGGNFELRMEVLEGLATAGANFHVRLSDGRTPLSFAVEWSLRSEVEFFLRHGVLLRGKEKEGGDDKDGLLGICIEREQWSLLYLLLEWGADPNEDSVYGVGWRRVLSLPLLEALKVLRKIKGMGGGDERVREAERAIRSLVEKGARCEPENKNLRKVVGEGEVLFCPVSPLQIACSLCMTDTVRLLVEKAGADPNTKGKTENSPYETPVLPLEFALHQCAFAQDEFAASSGGWGNAGDGGDGGDWWQLVTTLIQVGARPDLLGGKLGVASPWLNDIIRKYYEIPLLETIIRSLPKRVVTASKSGLVPDWARPLTSLGAALSVKYTEGVRALVHAGADLDSATGTQTVIGMGGQPPVGLFSTDPPLLLALFTGQWEAAEVLIQAGADTACAKKKWAGGVTDAATCLKDAPAALLSLIWTPQL</sequence>
<evidence type="ECO:0000256" key="1">
    <source>
        <dbReference type="ARBA" id="ARBA00022737"/>
    </source>
</evidence>
<dbReference type="InterPro" id="IPR002110">
    <property type="entry name" value="Ankyrin_rpt"/>
</dbReference>